<organism evidence="7 8">
    <name type="scientific">Arxiozyma heterogenica</name>
    <dbReference type="NCBI Taxonomy" id="278026"/>
    <lineage>
        <taxon>Eukaryota</taxon>
        <taxon>Fungi</taxon>
        <taxon>Dikarya</taxon>
        <taxon>Ascomycota</taxon>
        <taxon>Saccharomycotina</taxon>
        <taxon>Saccharomycetes</taxon>
        <taxon>Saccharomycetales</taxon>
        <taxon>Saccharomycetaceae</taxon>
        <taxon>Arxiozyma</taxon>
    </lineage>
</organism>
<dbReference type="EMBL" id="JAWIZZ010000006">
    <property type="protein sequence ID" value="KAK5782203.1"/>
    <property type="molecule type" value="Genomic_DNA"/>
</dbReference>
<evidence type="ECO:0000313" key="7">
    <source>
        <dbReference type="EMBL" id="KAK5782203.1"/>
    </source>
</evidence>
<protein>
    <recommendedName>
        <fullName evidence="4">Restriction of telomere capping protein 5</fullName>
    </recommendedName>
</protein>
<evidence type="ECO:0000256" key="2">
    <source>
        <dbReference type="ARBA" id="ARBA00004496"/>
    </source>
</evidence>
<proteinExistence type="inferred from homology"/>
<evidence type="ECO:0000259" key="6">
    <source>
        <dbReference type="PROSITE" id="PS51886"/>
    </source>
</evidence>
<name>A0AAN7WU84_9SACH</name>
<dbReference type="PANTHER" id="PTHR23354">
    <property type="entry name" value="NUCLEOLAR PROTEIN 7/ESTROGEN RECEPTOR COACTIVATOR-RELATED"/>
    <property type="match status" value="1"/>
</dbReference>
<evidence type="ECO:0000256" key="1">
    <source>
        <dbReference type="ARBA" id="ARBA00002738"/>
    </source>
</evidence>
<comment type="caution">
    <text evidence="7">The sequence shown here is derived from an EMBL/GenBank/DDBJ whole genome shotgun (WGS) entry which is preliminary data.</text>
</comment>
<evidence type="ECO:0000256" key="3">
    <source>
        <dbReference type="ARBA" id="ARBA00006731"/>
    </source>
</evidence>
<evidence type="ECO:0000256" key="4">
    <source>
        <dbReference type="ARBA" id="ARBA00015163"/>
    </source>
</evidence>
<feature type="domain" description="TLDc" evidence="6">
    <location>
        <begin position="289"/>
        <end position="519"/>
    </location>
</feature>
<dbReference type="GO" id="GO:0005634">
    <property type="term" value="C:nucleus"/>
    <property type="evidence" value="ECO:0007669"/>
    <property type="project" value="TreeGrafter"/>
</dbReference>
<accession>A0AAN7WU84</accession>
<dbReference type="PROSITE" id="PS51886">
    <property type="entry name" value="TLDC"/>
    <property type="match status" value="1"/>
</dbReference>
<comment type="function">
    <text evidence="1">May be involved in a process influencing telomere capping.</text>
</comment>
<dbReference type="SMART" id="SM00584">
    <property type="entry name" value="TLDc"/>
    <property type="match status" value="1"/>
</dbReference>
<sequence length="571" mass="65086">MGQSTSIETDSLKNNVANTLNTKESILLYYDNKAVKEFRKLELSSFKEKIGKVSLSEPLSDEDVISWLNIPKDNAGLIITTLKMVRVYSNFPFINSPFKEITGIGLLKTILLLDKDKFTKFVGYGNYNYLTLLFISLATEITPSKLNKSSRNFLSNNENLENSPINFKEIIQNYDNVQLNQLSISNENLLPFLQWLLIIWDLVPNDNSIIDVIEINRNMESYKPICLNILRTINSKNSNNITKNQFVNAISMYLPNLWKPLSILFKHLLYKTDELEISSSLRITFQETDLMTKSLASLLTLMIPQDQFIINNIQKLYIGGEYGFSMRSFQSKVFKWLAPTILLISGLRILDGTEYAKQKNPRYNKFLEEYEILKNDRQFIEKSLLKKRKVIFAVIIKEPWKITNKGQFGGKGTTIYQLSPWIDIYKATKSDIVYFNTNGGGIGIGNEQPIIKPTHKKYVPGNVSLTLDNSLEFGVFRHIGYGGAISPGLLSCIDEVHSNHANIFEIKFLIKQVEVWGCGGEKELAEQIKSLEWEEAEAKRRQQINLKSLGEDRALLEMAGLIGQHRSGGSI</sequence>
<comment type="subcellular location">
    <subcellularLocation>
        <location evidence="2">Cytoplasm</location>
    </subcellularLocation>
</comment>
<dbReference type="Pfam" id="PF07534">
    <property type="entry name" value="TLD"/>
    <property type="match status" value="1"/>
</dbReference>
<keyword evidence="5" id="KW-0963">Cytoplasm</keyword>
<reference evidence="8" key="1">
    <citation type="submission" date="2023-07" db="EMBL/GenBank/DDBJ databases">
        <title>A draft genome of Kazachstania heterogenica Y-27499.</title>
        <authorList>
            <person name="Donic C."/>
            <person name="Kralova J.S."/>
            <person name="Fidel L."/>
            <person name="Ben-Dor S."/>
            <person name="Jung S."/>
        </authorList>
    </citation>
    <scope>NUCLEOTIDE SEQUENCE [LARGE SCALE GENOMIC DNA]</scope>
    <source>
        <strain evidence="8">Y27499</strain>
    </source>
</reference>
<evidence type="ECO:0000256" key="5">
    <source>
        <dbReference type="ARBA" id="ARBA00022490"/>
    </source>
</evidence>
<gene>
    <name evidence="7" type="ORF">RI543_000132</name>
</gene>
<evidence type="ECO:0000313" key="8">
    <source>
        <dbReference type="Proteomes" id="UP001306508"/>
    </source>
</evidence>
<dbReference type="GO" id="GO:0005737">
    <property type="term" value="C:cytoplasm"/>
    <property type="evidence" value="ECO:0007669"/>
    <property type="project" value="UniProtKB-SubCell"/>
</dbReference>
<dbReference type="InterPro" id="IPR006571">
    <property type="entry name" value="TLDc_dom"/>
</dbReference>
<keyword evidence="8" id="KW-1185">Reference proteome</keyword>
<dbReference type="GO" id="GO:0006979">
    <property type="term" value="P:response to oxidative stress"/>
    <property type="evidence" value="ECO:0007669"/>
    <property type="project" value="TreeGrafter"/>
</dbReference>
<dbReference type="AlphaFoldDB" id="A0AAN7WU84"/>
<dbReference type="PANTHER" id="PTHR23354:SF130">
    <property type="entry name" value="RESTRICTION OF TELOMERE CAPPING PROTEIN 5"/>
    <property type="match status" value="1"/>
</dbReference>
<dbReference type="Proteomes" id="UP001306508">
    <property type="component" value="Unassembled WGS sequence"/>
</dbReference>
<comment type="similarity">
    <text evidence="3">Belongs to the RTC5 family.</text>
</comment>